<proteinExistence type="predicted"/>
<dbReference type="AlphaFoldDB" id="A0A6L2L0J7"/>
<accession>A0A6L2L0J7</accession>
<comment type="caution">
    <text evidence="1">The sequence shown here is derived from an EMBL/GenBank/DDBJ whole genome shotgun (WGS) entry which is preliminary data.</text>
</comment>
<gene>
    <name evidence="1" type="ORF">Tci_025803</name>
</gene>
<evidence type="ECO:0000313" key="1">
    <source>
        <dbReference type="EMBL" id="GEU53825.1"/>
    </source>
</evidence>
<dbReference type="EMBL" id="BKCJ010003234">
    <property type="protein sequence ID" value="GEU53825.1"/>
    <property type="molecule type" value="Genomic_DNA"/>
</dbReference>
<protein>
    <submittedName>
        <fullName evidence="1">Uncharacterized protein</fullName>
    </submittedName>
</protein>
<sequence length="135" mass="16456">MTKTIKEEFEELESLKISDDSFTYNTSLEIFHEELHRMSRMDDDLFTYEDKYENAIHDHKERENKEEHEDEERCEIFDHHDAPVCNIRRFEMMKYSFGDDEEYVAIKECVYDDLTSAKKDACRTYQEIFHRMDEG</sequence>
<name>A0A6L2L0J7_TANCI</name>
<reference evidence="1" key="1">
    <citation type="journal article" date="2019" name="Sci. Rep.">
        <title>Draft genome of Tanacetum cinerariifolium, the natural source of mosquito coil.</title>
        <authorList>
            <person name="Yamashiro T."/>
            <person name="Shiraishi A."/>
            <person name="Satake H."/>
            <person name="Nakayama K."/>
        </authorList>
    </citation>
    <scope>NUCLEOTIDE SEQUENCE</scope>
</reference>
<organism evidence="1">
    <name type="scientific">Tanacetum cinerariifolium</name>
    <name type="common">Dalmatian daisy</name>
    <name type="synonym">Chrysanthemum cinerariifolium</name>
    <dbReference type="NCBI Taxonomy" id="118510"/>
    <lineage>
        <taxon>Eukaryota</taxon>
        <taxon>Viridiplantae</taxon>
        <taxon>Streptophyta</taxon>
        <taxon>Embryophyta</taxon>
        <taxon>Tracheophyta</taxon>
        <taxon>Spermatophyta</taxon>
        <taxon>Magnoliopsida</taxon>
        <taxon>eudicotyledons</taxon>
        <taxon>Gunneridae</taxon>
        <taxon>Pentapetalae</taxon>
        <taxon>asterids</taxon>
        <taxon>campanulids</taxon>
        <taxon>Asterales</taxon>
        <taxon>Asteraceae</taxon>
        <taxon>Asteroideae</taxon>
        <taxon>Anthemideae</taxon>
        <taxon>Anthemidinae</taxon>
        <taxon>Tanacetum</taxon>
    </lineage>
</organism>